<feature type="domain" description="AAA+ ATPase" evidence="3">
    <location>
        <begin position="255"/>
        <end position="380"/>
    </location>
</feature>
<sequence length="493" mass="56370">MDLKLSPTQAKCFQNLEKAMDIGNIVVLRGQSGLGKTTLLQVLQKKISGTFIGTPDLLCLQKEKNHLSLPQILDELCTIAFEESNIVLIDDLLSLYDRQSNEFWELILQLICSKAMSMSKKIIFSHTGIATSLVHKRCMYIELEDFQVEDYQFFGEVFFKKHTLDMSKVYQFVPRLNVYQMKMAGQAFHSQEDVHNDDVIDYLLEHHNVNNVFIENVEKVHLEEIKGLDDVLQTLETHVILPLESPLAAELNLKHKKGVLLYGPPGTGKTSIGRVLAHRLKSKFFSVDGRFASNDREFYLQVCKVFEAAKKNAPSIVFIDEADTCWSYGNLYRYLLTELDGIEGARSGTVCIIMTAMDVSNIPPALVRSGRVELWLELELPDEKTRREILEHCIQQHGDFFHDVDLKLLGRNSEGFSGADLRRITDDVKNFYAYDKAHDNETLSVNEYFLKAIKVVKHNKQKQEQAAGNANNNQTAYNSLFSFFEWMNQLPKK</sequence>
<dbReference type="InterPro" id="IPR003959">
    <property type="entry name" value="ATPase_AAA_core"/>
</dbReference>
<organism evidence="4 5">
    <name type="scientific">Uabimicrobium amorphum</name>
    <dbReference type="NCBI Taxonomy" id="2596890"/>
    <lineage>
        <taxon>Bacteria</taxon>
        <taxon>Pseudomonadati</taxon>
        <taxon>Planctomycetota</taxon>
        <taxon>Candidatus Uabimicrobiia</taxon>
        <taxon>Candidatus Uabimicrobiales</taxon>
        <taxon>Candidatus Uabimicrobiaceae</taxon>
        <taxon>Candidatus Uabimicrobium</taxon>
    </lineage>
</organism>
<evidence type="ECO:0000256" key="1">
    <source>
        <dbReference type="ARBA" id="ARBA00022741"/>
    </source>
</evidence>
<dbReference type="GO" id="GO:0005524">
    <property type="term" value="F:ATP binding"/>
    <property type="evidence" value="ECO:0007669"/>
    <property type="project" value="UniProtKB-KW"/>
</dbReference>
<dbReference type="PANTHER" id="PTHR23077">
    <property type="entry name" value="AAA-FAMILY ATPASE"/>
    <property type="match status" value="1"/>
</dbReference>
<dbReference type="OrthoDB" id="266866at2"/>
<dbReference type="GO" id="GO:0006508">
    <property type="term" value="P:proteolysis"/>
    <property type="evidence" value="ECO:0007669"/>
    <property type="project" value="UniProtKB-KW"/>
</dbReference>
<dbReference type="AlphaFoldDB" id="A0A5S9F4N5"/>
<dbReference type="InterPro" id="IPR027417">
    <property type="entry name" value="P-loop_NTPase"/>
</dbReference>
<dbReference type="GO" id="GO:0016887">
    <property type="term" value="F:ATP hydrolysis activity"/>
    <property type="evidence" value="ECO:0007669"/>
    <property type="project" value="InterPro"/>
</dbReference>
<name>A0A5S9F4N5_UABAM</name>
<dbReference type="SUPFAM" id="SSF52540">
    <property type="entry name" value="P-loop containing nucleoside triphosphate hydrolases"/>
    <property type="match status" value="2"/>
</dbReference>
<evidence type="ECO:0000256" key="2">
    <source>
        <dbReference type="ARBA" id="ARBA00022840"/>
    </source>
</evidence>
<keyword evidence="2" id="KW-0067">ATP-binding</keyword>
<dbReference type="InterPro" id="IPR050168">
    <property type="entry name" value="AAA_ATPase_domain"/>
</dbReference>
<dbReference type="RefSeq" id="WP_151970067.1">
    <property type="nucleotide sequence ID" value="NZ_AP019860.1"/>
</dbReference>
<keyword evidence="1" id="KW-0547">Nucleotide-binding</keyword>
<keyword evidence="5" id="KW-1185">Reference proteome</keyword>
<dbReference type="EMBL" id="AP019860">
    <property type="protein sequence ID" value="BBM85987.1"/>
    <property type="molecule type" value="Genomic_DNA"/>
</dbReference>
<dbReference type="Pfam" id="PF00004">
    <property type="entry name" value="AAA"/>
    <property type="match status" value="1"/>
</dbReference>
<dbReference type="KEGG" id="uam:UABAM_04373"/>
<keyword evidence="4" id="KW-0645">Protease</keyword>
<accession>A0A5S9F4N5</accession>
<evidence type="ECO:0000259" key="3">
    <source>
        <dbReference type="SMART" id="SM00382"/>
    </source>
</evidence>
<dbReference type="InterPro" id="IPR003593">
    <property type="entry name" value="AAA+_ATPase"/>
</dbReference>
<dbReference type="Gene3D" id="3.40.50.300">
    <property type="entry name" value="P-loop containing nucleotide triphosphate hydrolases"/>
    <property type="match status" value="2"/>
</dbReference>
<keyword evidence="4" id="KW-0482">Metalloprotease</keyword>
<dbReference type="Proteomes" id="UP000326354">
    <property type="component" value="Chromosome"/>
</dbReference>
<protein>
    <submittedName>
        <fullName evidence="4">ATP-dependent zinc metalloprotease FtsH</fullName>
    </submittedName>
</protein>
<gene>
    <name evidence="4" type="ORF">UABAM_04373</name>
</gene>
<dbReference type="PANTHER" id="PTHR23077:SF171">
    <property type="entry name" value="NUCLEAR VALOSIN-CONTAINING PROTEIN-LIKE"/>
    <property type="match status" value="1"/>
</dbReference>
<proteinExistence type="predicted"/>
<dbReference type="SMART" id="SM00382">
    <property type="entry name" value="AAA"/>
    <property type="match status" value="2"/>
</dbReference>
<dbReference type="Gene3D" id="1.10.8.60">
    <property type="match status" value="1"/>
</dbReference>
<dbReference type="GO" id="GO:0008237">
    <property type="term" value="F:metallopeptidase activity"/>
    <property type="evidence" value="ECO:0007669"/>
    <property type="project" value="UniProtKB-KW"/>
</dbReference>
<evidence type="ECO:0000313" key="4">
    <source>
        <dbReference type="EMBL" id="BBM85987.1"/>
    </source>
</evidence>
<evidence type="ECO:0000313" key="5">
    <source>
        <dbReference type="Proteomes" id="UP000326354"/>
    </source>
</evidence>
<reference evidence="4 5" key="1">
    <citation type="submission" date="2019-08" db="EMBL/GenBank/DDBJ databases">
        <title>Complete genome sequence of Candidatus Uab amorphum.</title>
        <authorList>
            <person name="Shiratori T."/>
            <person name="Suzuki S."/>
            <person name="Kakizawa Y."/>
            <person name="Ishida K."/>
        </authorList>
    </citation>
    <scope>NUCLEOTIDE SEQUENCE [LARGE SCALE GENOMIC DNA]</scope>
    <source>
        <strain evidence="4 5">SRT547</strain>
    </source>
</reference>
<keyword evidence="4" id="KW-0378">Hydrolase</keyword>
<feature type="domain" description="AAA+ ATPase" evidence="3">
    <location>
        <begin position="22"/>
        <end position="154"/>
    </location>
</feature>